<proteinExistence type="predicted"/>
<dbReference type="Proteomes" id="UP000196710">
    <property type="component" value="Chromosome"/>
</dbReference>
<accession>A0ABM6L9T2</accession>
<organism evidence="2 3">
    <name type="scientific">Acutalibacter muris</name>
    <dbReference type="NCBI Taxonomy" id="1796620"/>
    <lineage>
        <taxon>Bacteria</taxon>
        <taxon>Bacillati</taxon>
        <taxon>Bacillota</taxon>
        <taxon>Clostridia</taxon>
        <taxon>Eubacteriales</taxon>
        <taxon>Acutalibacteraceae</taxon>
        <taxon>Acutalibacter</taxon>
    </lineage>
</organism>
<feature type="transmembrane region" description="Helical" evidence="1">
    <location>
        <begin position="27"/>
        <end position="44"/>
    </location>
</feature>
<keyword evidence="1" id="KW-0812">Transmembrane</keyword>
<evidence type="ECO:0000256" key="1">
    <source>
        <dbReference type="SAM" id="Phobius"/>
    </source>
</evidence>
<name>A0ABM6L9T2_9FIRM</name>
<protein>
    <submittedName>
        <fullName evidence="2">Uncharacterized protein</fullName>
    </submittedName>
</protein>
<sequence>MIPIILLVLLFLHIAKDKPATNTIRLLCFIMGSALLIDFGLTLYRDIFLLQMDIYGLFPQFSSIGALLIYGIGMLQIGSKLRKNKLRANVDSHSMPGVTTVTCPSCHKTYTGNSNKRSINRSNMCTNCKIGFKATKDALGW</sequence>
<keyword evidence="1" id="KW-1133">Transmembrane helix</keyword>
<evidence type="ECO:0000313" key="3">
    <source>
        <dbReference type="Proteomes" id="UP000196710"/>
    </source>
</evidence>
<dbReference type="EMBL" id="CP021422">
    <property type="protein sequence ID" value="ASB41735.1"/>
    <property type="molecule type" value="Genomic_DNA"/>
</dbReference>
<keyword evidence="3" id="KW-1185">Reference proteome</keyword>
<keyword evidence="1" id="KW-0472">Membrane</keyword>
<feature type="transmembrane region" description="Helical" evidence="1">
    <location>
        <begin position="56"/>
        <end position="77"/>
    </location>
</feature>
<reference evidence="3" key="1">
    <citation type="submission" date="2017-05" db="EMBL/GenBank/DDBJ databases">
        <title>Improved OligoMM genomes.</title>
        <authorList>
            <person name="Garzetti D."/>
        </authorList>
    </citation>
    <scope>NUCLEOTIDE SEQUENCE [LARGE SCALE GENOMIC DNA]</scope>
    <source>
        <strain evidence="3">KB18</strain>
    </source>
</reference>
<evidence type="ECO:0000313" key="2">
    <source>
        <dbReference type="EMBL" id="ASB41735.1"/>
    </source>
</evidence>
<gene>
    <name evidence="2" type="ORF">ADH66_14335</name>
</gene>